<dbReference type="Gene3D" id="2.60.120.200">
    <property type="match status" value="1"/>
</dbReference>
<gene>
    <name evidence="1" type="ORF">GZH47_32570</name>
</gene>
<sequence>MDTPAIDANARAVKKTIELYSNQVNGNAIEGGKLRIINGVSAFTEATLAQVESAGELKEIYAFEERPDVDGYRIYVPQKSKSDPREAPMFSYRVNAKYKDENGKERVITTGYITDSVLPKEALLEHEMLDYANEWKMLGLKSGSAVMDARSTMGMMIPIDMPSLPAETIYTVEDANGNLLYTTEQAADNSSVTSAVLQSGGEPAKAKSNVATGNWEGAEESNVRIKNDAIKHRCTIIPEQQKQELPFTWTASGEGQIIESTTLQATWGIKQQIYIIHQATTETGTTLSSWNNIGQVTNRSDWKVVRNSGVEEIYLTRNEIDLGGFYNPAATGKKDYMFSAEVHVEDRGYDDDVIGIMFRVRDSKNYYVFAWERNQLNNSVAADNNGAGRILMSHRGHQLSSTRHRFQAMRMSQTGAATFNTIKALRTRRRKYSKPFQTSCLRTIVQTSHTLDFSLIRPAYLTSMSQPTTKRITRLAGRLAANIRSPSSYRKMSSGFTLVSLAARSWVSLFVSERTPGATISLTTEQRTCRNIPMDPMEYLTSPSKSAIGRS</sequence>
<reference evidence="1 2" key="1">
    <citation type="submission" date="2020-02" db="EMBL/GenBank/DDBJ databases">
        <title>Paenibacillus sp. nov., isolated from rhizosphere soil of tomato.</title>
        <authorList>
            <person name="Weon H.-Y."/>
            <person name="Lee S.A."/>
        </authorList>
    </citation>
    <scope>NUCLEOTIDE SEQUENCE [LARGE SCALE GENOMIC DNA]</scope>
    <source>
        <strain evidence="1 2">14171R-81</strain>
        <plasmid evidence="1 2">unnamed2</plasmid>
    </source>
</reference>
<dbReference type="AlphaFoldDB" id="A0A6C0PAM9"/>
<dbReference type="EMBL" id="CP048288">
    <property type="protein sequence ID" value="QHW35634.1"/>
    <property type="molecule type" value="Genomic_DNA"/>
</dbReference>
<name>A0A6C0PAM9_9BACL</name>
<keyword evidence="2" id="KW-1185">Reference proteome</keyword>
<evidence type="ECO:0000313" key="1">
    <source>
        <dbReference type="EMBL" id="QHW35634.1"/>
    </source>
</evidence>
<accession>A0A6C0PAM9</accession>
<geneLocation type="plasmid" evidence="1 2">
    <name>unnamed2</name>
</geneLocation>
<dbReference type="RefSeq" id="WP_162645767.1">
    <property type="nucleotide sequence ID" value="NZ_CP048288.1"/>
</dbReference>
<dbReference type="Proteomes" id="UP000479114">
    <property type="component" value="Plasmid unnamed2"/>
</dbReference>
<organism evidence="1 2">
    <name type="scientific">Paenibacillus rhizovicinus</name>
    <dbReference type="NCBI Taxonomy" id="2704463"/>
    <lineage>
        <taxon>Bacteria</taxon>
        <taxon>Bacillati</taxon>
        <taxon>Bacillota</taxon>
        <taxon>Bacilli</taxon>
        <taxon>Bacillales</taxon>
        <taxon>Paenibacillaceae</taxon>
        <taxon>Paenibacillus</taxon>
    </lineage>
</organism>
<protein>
    <submittedName>
        <fullName evidence="1">Uncharacterized protein</fullName>
    </submittedName>
</protein>
<proteinExistence type="predicted"/>
<dbReference type="KEGG" id="prz:GZH47_32570"/>
<evidence type="ECO:0000313" key="2">
    <source>
        <dbReference type="Proteomes" id="UP000479114"/>
    </source>
</evidence>
<keyword evidence="1" id="KW-0614">Plasmid</keyword>